<dbReference type="Pfam" id="PF16972">
    <property type="entry name" value="TipE"/>
    <property type="match status" value="1"/>
</dbReference>
<dbReference type="InterPro" id="IPR031578">
    <property type="entry name" value="TipE"/>
</dbReference>
<dbReference type="PANTHER" id="PTHR12335">
    <property type="entry name" value="TIPE PROTEIN TEMPERATURE-INDUCED PARALYTIC E"/>
    <property type="match status" value="1"/>
</dbReference>
<dbReference type="EMBL" id="ACPB03015639">
    <property type="status" value="NOT_ANNOTATED_CDS"/>
    <property type="molecule type" value="Genomic_DNA"/>
</dbReference>
<dbReference type="OMA" id="QKFLPNQ"/>
<dbReference type="InParanoid" id="T1HXM3"/>
<dbReference type="PANTHER" id="PTHR12335:SF3">
    <property type="entry name" value="IP11896P"/>
    <property type="match status" value="1"/>
</dbReference>
<dbReference type="HOGENOM" id="CLU_615831_0_0_1"/>
<dbReference type="eggNOG" id="ENOG502QYEG">
    <property type="taxonomic scope" value="Eukaryota"/>
</dbReference>
<dbReference type="VEuPathDB" id="VectorBase:RPRC008793"/>
<evidence type="ECO:0000313" key="1">
    <source>
        <dbReference type="EnsemblMetazoa" id="RPRC008793-PA"/>
    </source>
</evidence>
<dbReference type="AlphaFoldDB" id="T1HXM3"/>
<keyword evidence="2" id="KW-1185">Reference proteome</keyword>
<reference evidence="1" key="1">
    <citation type="submission" date="2015-05" db="UniProtKB">
        <authorList>
            <consortium name="EnsemblMetazoa"/>
        </authorList>
    </citation>
    <scope>IDENTIFICATION</scope>
</reference>
<dbReference type="PROSITE" id="PS51257">
    <property type="entry name" value="PROKAR_LIPOPROTEIN"/>
    <property type="match status" value="1"/>
</dbReference>
<organism evidence="1 2">
    <name type="scientific">Rhodnius prolixus</name>
    <name type="common">Triatomid bug</name>
    <dbReference type="NCBI Taxonomy" id="13249"/>
    <lineage>
        <taxon>Eukaryota</taxon>
        <taxon>Metazoa</taxon>
        <taxon>Ecdysozoa</taxon>
        <taxon>Arthropoda</taxon>
        <taxon>Hexapoda</taxon>
        <taxon>Insecta</taxon>
        <taxon>Pterygota</taxon>
        <taxon>Neoptera</taxon>
        <taxon>Paraneoptera</taxon>
        <taxon>Hemiptera</taxon>
        <taxon>Heteroptera</taxon>
        <taxon>Panheteroptera</taxon>
        <taxon>Cimicomorpha</taxon>
        <taxon>Reduviidae</taxon>
        <taxon>Triatominae</taxon>
        <taxon>Rhodnius</taxon>
    </lineage>
</organism>
<dbReference type="Proteomes" id="UP000015103">
    <property type="component" value="Unassembled WGS sequence"/>
</dbReference>
<dbReference type="GO" id="GO:0017080">
    <property type="term" value="F:sodium channel regulator activity"/>
    <property type="evidence" value="ECO:0007669"/>
    <property type="project" value="TreeGrafter"/>
</dbReference>
<proteinExistence type="predicted"/>
<dbReference type="GO" id="GO:0005886">
    <property type="term" value="C:plasma membrane"/>
    <property type="evidence" value="ECO:0007669"/>
    <property type="project" value="TreeGrafter"/>
</dbReference>
<dbReference type="GO" id="GO:0002028">
    <property type="term" value="P:regulation of sodium ion transport"/>
    <property type="evidence" value="ECO:0007669"/>
    <property type="project" value="TreeGrafter"/>
</dbReference>
<protein>
    <submittedName>
        <fullName evidence="1">Uncharacterized protein</fullName>
    </submittedName>
</protein>
<name>T1HXM3_RHOPR</name>
<dbReference type="EnsemblMetazoa" id="RPRC008793-RA">
    <property type="protein sequence ID" value="RPRC008793-PA"/>
    <property type="gene ID" value="RPRC008793"/>
</dbReference>
<dbReference type="FunCoup" id="T1HXM3">
    <property type="interactions" value="24"/>
</dbReference>
<accession>T1HXM3</accession>
<evidence type="ECO:0000313" key="2">
    <source>
        <dbReference type="Proteomes" id="UP000015103"/>
    </source>
</evidence>
<sequence>MGKKRQKKEPVIPTQDKRICGGICLCQFTIVTSCVALVYLAVAVYMPSYRAFTYGLEPVPVMCQAINTTLVNNCVWASCGEWCLTKSSGFCTQIHVTVRRNGTKITLEDCKRVQMVSCPRADTENLKRYNCNNDTECATLTGVFNCSLGHCANMSEIFLCHNHADGSLVDADKDNLKLKGFFECRHSKCVRYEKKMPNCDRYCSKITTTSINVYLQQGDNVYTGDCQRAFAHDQTNGNEIGQEIDPTEVWKNEAHGILIASCHTVNIEKNGTLIRATDCLNGTLVNETDIPQPFINFTTFWSIVENSSKIIDPSLKFLPPQDHLTIYNYSKLHINLEGCVNTLMGECAQFIKTHGNDGDNKTAQSRFPCYYRKNDSSLVVARFNLEKTWLELMIAVFVPSSLFIISFITLLVIGHSVHVGDDTKMRCLLCRKRKIKTQEE</sequence>
<dbReference type="STRING" id="13249.T1HXM3"/>